<name>A0A7J5BMW6_9MICO</name>
<feature type="transmembrane region" description="Helical" evidence="8">
    <location>
        <begin position="73"/>
        <end position="91"/>
    </location>
</feature>
<dbReference type="OrthoDB" id="9781469at2"/>
<dbReference type="InterPro" id="IPR036259">
    <property type="entry name" value="MFS_trans_sf"/>
</dbReference>
<comment type="subcellular location">
    <subcellularLocation>
        <location evidence="1">Cell membrane</location>
        <topology evidence="1">Multi-pass membrane protein</topology>
    </subcellularLocation>
</comment>
<dbReference type="Pfam" id="PF07690">
    <property type="entry name" value="MFS_1"/>
    <property type="match status" value="1"/>
</dbReference>
<gene>
    <name evidence="10" type="ORF">F8O01_15995</name>
</gene>
<dbReference type="EMBL" id="WBJZ01000026">
    <property type="protein sequence ID" value="KAB1652983.1"/>
    <property type="molecule type" value="Genomic_DNA"/>
</dbReference>
<accession>A0A7J5BMW6</accession>
<dbReference type="PANTHER" id="PTHR42718:SF47">
    <property type="entry name" value="METHYL VIOLOGEN RESISTANCE PROTEIN SMVA"/>
    <property type="match status" value="1"/>
</dbReference>
<dbReference type="Gene3D" id="1.20.1250.20">
    <property type="entry name" value="MFS general substrate transporter like domains"/>
    <property type="match status" value="1"/>
</dbReference>
<feature type="transmembrane region" description="Helical" evidence="8">
    <location>
        <begin position="290"/>
        <end position="312"/>
    </location>
</feature>
<reference evidence="10 11" key="1">
    <citation type="submission" date="2019-09" db="EMBL/GenBank/DDBJ databases">
        <title>Phylogeny of genus Pseudoclavibacter and closely related genus.</title>
        <authorList>
            <person name="Li Y."/>
        </authorList>
    </citation>
    <scope>NUCLEOTIDE SEQUENCE [LARGE SCALE GENOMIC DNA]</scope>
    <source>
        <strain evidence="10 11">DSM 23821</strain>
    </source>
</reference>
<evidence type="ECO:0000256" key="4">
    <source>
        <dbReference type="ARBA" id="ARBA00022692"/>
    </source>
</evidence>
<feature type="transmembrane region" description="Helical" evidence="8">
    <location>
        <begin position="497"/>
        <end position="517"/>
    </location>
</feature>
<feature type="transmembrane region" description="Helical" evidence="8">
    <location>
        <begin position="189"/>
        <end position="213"/>
    </location>
</feature>
<protein>
    <submittedName>
        <fullName evidence="10">MFS transporter</fullName>
    </submittedName>
</protein>
<evidence type="ECO:0000256" key="3">
    <source>
        <dbReference type="ARBA" id="ARBA00022475"/>
    </source>
</evidence>
<evidence type="ECO:0000256" key="5">
    <source>
        <dbReference type="ARBA" id="ARBA00022989"/>
    </source>
</evidence>
<feature type="transmembrane region" description="Helical" evidence="8">
    <location>
        <begin position="324"/>
        <end position="344"/>
    </location>
</feature>
<evidence type="ECO:0000256" key="7">
    <source>
        <dbReference type="SAM" id="MobiDB-lite"/>
    </source>
</evidence>
<keyword evidence="3" id="KW-1003">Cell membrane</keyword>
<dbReference type="AlphaFoldDB" id="A0A7J5BMW6"/>
<feature type="transmembrane region" description="Helical" evidence="8">
    <location>
        <begin position="128"/>
        <end position="149"/>
    </location>
</feature>
<feature type="domain" description="Major facilitator superfamily (MFS) profile" evidence="9">
    <location>
        <begin position="37"/>
        <end position="521"/>
    </location>
</feature>
<feature type="transmembrane region" description="Helical" evidence="8">
    <location>
        <begin position="248"/>
        <end position="269"/>
    </location>
</feature>
<comment type="caution">
    <text evidence="10">The sequence shown here is derived from an EMBL/GenBank/DDBJ whole genome shotgun (WGS) entry which is preliminary data.</text>
</comment>
<dbReference type="GO" id="GO:0022857">
    <property type="term" value="F:transmembrane transporter activity"/>
    <property type="evidence" value="ECO:0007669"/>
    <property type="project" value="InterPro"/>
</dbReference>
<evidence type="ECO:0000259" key="9">
    <source>
        <dbReference type="PROSITE" id="PS50850"/>
    </source>
</evidence>
<organism evidence="10 11">
    <name type="scientific">Pseudoclavibacter chungangensis</name>
    <dbReference type="NCBI Taxonomy" id="587635"/>
    <lineage>
        <taxon>Bacteria</taxon>
        <taxon>Bacillati</taxon>
        <taxon>Actinomycetota</taxon>
        <taxon>Actinomycetes</taxon>
        <taxon>Micrococcales</taxon>
        <taxon>Microbacteriaceae</taxon>
        <taxon>Pseudoclavibacter</taxon>
    </lineage>
</organism>
<evidence type="ECO:0000256" key="6">
    <source>
        <dbReference type="ARBA" id="ARBA00023136"/>
    </source>
</evidence>
<evidence type="ECO:0000313" key="10">
    <source>
        <dbReference type="EMBL" id="KAB1652983.1"/>
    </source>
</evidence>
<dbReference type="RefSeq" id="WP_158041915.1">
    <property type="nucleotide sequence ID" value="NZ_JACCFV010000001.1"/>
</dbReference>
<proteinExistence type="predicted"/>
<evidence type="ECO:0000256" key="2">
    <source>
        <dbReference type="ARBA" id="ARBA00022448"/>
    </source>
</evidence>
<feature type="transmembrane region" description="Helical" evidence="8">
    <location>
        <begin position="225"/>
        <end position="242"/>
    </location>
</feature>
<feature type="transmembrane region" description="Helical" evidence="8">
    <location>
        <begin position="35"/>
        <end position="61"/>
    </location>
</feature>
<feature type="transmembrane region" description="Helical" evidence="8">
    <location>
        <begin position="351"/>
        <end position="376"/>
    </location>
</feature>
<sequence>MSTAAIPVITSPNRNATGTPDGHDPDAAPATTRTWLGLGVLVLAVFIICIDATVLDLAIPAISNALAPTSTQLLWIIDVYSFIVAGLLVTMGTLGDRIGRRKLLLIGAAGFGAASALAAWSTSAEMLILARALLGVAGATLMPSTLGLIRSMFPIARQRTTAIGIWAAMSGAGTAMGPLVGGWLLEHFWWGSVFVVNLPVMAALLVLGPIFIVESRNPNPGRFDLLSSVLSIVAIVGVVYAIKECAAHGIEAVPVAVGLVGLVVGWWFVRRQRRLDEPMLDLQLFRLPAFSAGVLTNLLSMFAFAGIIFFGSQYLQTVLGFGPLGAGFLMLPGMAASIVASLTAGSLARRLGVGVAIPLALVTAAAGALVLLLTGVHSGETAFLIGYVLLGSGVGVITTITSDLVVGTAPAHRASNASGVSEMGYELGIALGVAVLGSVLMGLYRQALDVSMLDPEQAAAARETVSGAMHVASEDGGALGAALHESAASAFVGGMHAASIATAVTLVVAAVVSVVLLRRGRV</sequence>
<evidence type="ECO:0000256" key="8">
    <source>
        <dbReference type="SAM" id="Phobius"/>
    </source>
</evidence>
<feature type="transmembrane region" description="Helical" evidence="8">
    <location>
        <begin position="427"/>
        <end position="444"/>
    </location>
</feature>
<feature type="transmembrane region" description="Helical" evidence="8">
    <location>
        <begin position="382"/>
        <end position="406"/>
    </location>
</feature>
<evidence type="ECO:0000313" key="11">
    <source>
        <dbReference type="Proteomes" id="UP000467240"/>
    </source>
</evidence>
<feature type="transmembrane region" description="Helical" evidence="8">
    <location>
        <begin position="161"/>
        <end position="183"/>
    </location>
</feature>
<feature type="region of interest" description="Disordered" evidence="7">
    <location>
        <begin position="1"/>
        <end position="26"/>
    </location>
</feature>
<dbReference type="GO" id="GO:0005886">
    <property type="term" value="C:plasma membrane"/>
    <property type="evidence" value="ECO:0007669"/>
    <property type="project" value="UniProtKB-SubCell"/>
</dbReference>
<keyword evidence="2" id="KW-0813">Transport</keyword>
<dbReference type="Proteomes" id="UP000467240">
    <property type="component" value="Unassembled WGS sequence"/>
</dbReference>
<dbReference type="Gene3D" id="1.20.1720.10">
    <property type="entry name" value="Multidrug resistance protein D"/>
    <property type="match status" value="1"/>
</dbReference>
<dbReference type="SUPFAM" id="SSF103473">
    <property type="entry name" value="MFS general substrate transporter"/>
    <property type="match status" value="1"/>
</dbReference>
<feature type="transmembrane region" description="Helical" evidence="8">
    <location>
        <begin position="103"/>
        <end position="122"/>
    </location>
</feature>
<dbReference type="PROSITE" id="PS50850">
    <property type="entry name" value="MFS"/>
    <property type="match status" value="1"/>
</dbReference>
<dbReference type="CDD" id="cd17321">
    <property type="entry name" value="MFS_MMR_MDR_like"/>
    <property type="match status" value="1"/>
</dbReference>
<keyword evidence="4 8" id="KW-0812">Transmembrane</keyword>
<dbReference type="InterPro" id="IPR011701">
    <property type="entry name" value="MFS"/>
</dbReference>
<dbReference type="PANTHER" id="PTHR42718">
    <property type="entry name" value="MAJOR FACILITATOR SUPERFAMILY MULTIDRUG TRANSPORTER MFSC"/>
    <property type="match status" value="1"/>
</dbReference>
<keyword evidence="5 8" id="KW-1133">Transmembrane helix</keyword>
<keyword evidence="6 8" id="KW-0472">Membrane</keyword>
<evidence type="ECO:0000256" key="1">
    <source>
        <dbReference type="ARBA" id="ARBA00004651"/>
    </source>
</evidence>
<dbReference type="InterPro" id="IPR020846">
    <property type="entry name" value="MFS_dom"/>
</dbReference>
<keyword evidence="11" id="KW-1185">Reference proteome</keyword>